<dbReference type="InterPro" id="IPR001683">
    <property type="entry name" value="PX_dom"/>
</dbReference>
<dbReference type="EMBL" id="VJMJ01000163">
    <property type="protein sequence ID" value="KAF0729545.1"/>
    <property type="molecule type" value="Genomic_DNA"/>
</dbReference>
<dbReference type="AlphaFoldDB" id="A0A6G0WQ72"/>
<dbReference type="SMART" id="SM00312">
    <property type="entry name" value="PX"/>
    <property type="match status" value="1"/>
</dbReference>
<evidence type="ECO:0000313" key="4">
    <source>
        <dbReference type="Proteomes" id="UP000481153"/>
    </source>
</evidence>
<dbReference type="Gene3D" id="3.30.1520.10">
    <property type="entry name" value="Phox-like domain"/>
    <property type="match status" value="1"/>
</dbReference>
<feature type="domain" description="PX" evidence="2">
    <location>
        <begin position="15"/>
        <end position="172"/>
    </location>
</feature>
<dbReference type="VEuPathDB" id="FungiDB:AeMF1_004331"/>
<keyword evidence="4" id="KW-1185">Reference proteome</keyword>
<dbReference type="SUPFAM" id="SSF64268">
    <property type="entry name" value="PX domain"/>
    <property type="match status" value="1"/>
</dbReference>
<gene>
    <name evidence="3" type="ORF">Ae201684_012813</name>
</gene>
<dbReference type="Pfam" id="PF00787">
    <property type="entry name" value="PX"/>
    <property type="match status" value="1"/>
</dbReference>
<dbReference type="PROSITE" id="PS50195">
    <property type="entry name" value="PX"/>
    <property type="match status" value="1"/>
</dbReference>
<proteinExistence type="predicted"/>
<dbReference type="CDD" id="cd06093">
    <property type="entry name" value="PX_domain"/>
    <property type="match status" value="1"/>
</dbReference>
<organism evidence="3 4">
    <name type="scientific">Aphanomyces euteiches</name>
    <dbReference type="NCBI Taxonomy" id="100861"/>
    <lineage>
        <taxon>Eukaryota</taxon>
        <taxon>Sar</taxon>
        <taxon>Stramenopiles</taxon>
        <taxon>Oomycota</taxon>
        <taxon>Saprolegniomycetes</taxon>
        <taxon>Saprolegniales</taxon>
        <taxon>Verrucalvaceae</taxon>
        <taxon>Aphanomyces</taxon>
    </lineage>
</organism>
<dbReference type="Proteomes" id="UP000481153">
    <property type="component" value="Unassembled WGS sequence"/>
</dbReference>
<evidence type="ECO:0000256" key="1">
    <source>
        <dbReference type="SAM" id="MobiDB-lite"/>
    </source>
</evidence>
<name>A0A6G0WQ72_9STRA</name>
<sequence length="274" mass="30469">MERFSYSRNGGGGTPDLKCSVRVSVPQVLEVHNKTHYKIAMKTVHMKPPKAWEVLHPYSEFLALRDALISTFKSAKGKMCPGCKHYERAVVQFDFPRKHLFSSKSAEVIRYRQLSLQAFVAMLASHTFTTAPRCPTCSGRVFELVRDFLTSGGEVVDRESISSSLDEETRRSEFTVDKFVEVHAPAKHVAVDSNGVFVDSAAAKNKQEQETPRRASSTKRGSELSFGSDATAESTPTKLHKGIGSVSDLADIHLDEDKGDDDELNLEFMTKIPQ</sequence>
<accession>A0A6G0WQ72</accession>
<evidence type="ECO:0000313" key="3">
    <source>
        <dbReference type="EMBL" id="KAF0729545.1"/>
    </source>
</evidence>
<dbReference type="GO" id="GO:0035091">
    <property type="term" value="F:phosphatidylinositol binding"/>
    <property type="evidence" value="ECO:0007669"/>
    <property type="project" value="InterPro"/>
</dbReference>
<reference evidence="3 4" key="1">
    <citation type="submission" date="2019-07" db="EMBL/GenBank/DDBJ databases">
        <title>Genomics analysis of Aphanomyces spp. identifies a new class of oomycete effector associated with host adaptation.</title>
        <authorList>
            <person name="Gaulin E."/>
        </authorList>
    </citation>
    <scope>NUCLEOTIDE SEQUENCE [LARGE SCALE GENOMIC DNA]</scope>
    <source>
        <strain evidence="3 4">ATCC 201684</strain>
    </source>
</reference>
<comment type="caution">
    <text evidence="3">The sequence shown here is derived from an EMBL/GenBank/DDBJ whole genome shotgun (WGS) entry which is preliminary data.</text>
</comment>
<dbReference type="InterPro" id="IPR036871">
    <property type="entry name" value="PX_dom_sf"/>
</dbReference>
<feature type="region of interest" description="Disordered" evidence="1">
    <location>
        <begin position="202"/>
        <end position="245"/>
    </location>
</feature>
<protein>
    <recommendedName>
        <fullName evidence="2">PX domain-containing protein</fullName>
    </recommendedName>
</protein>
<evidence type="ECO:0000259" key="2">
    <source>
        <dbReference type="PROSITE" id="PS50195"/>
    </source>
</evidence>